<proteinExistence type="predicted"/>
<comment type="caution">
    <text evidence="1">The sequence shown here is derived from an EMBL/GenBank/DDBJ whole genome shotgun (WGS) entry which is preliminary data.</text>
</comment>
<dbReference type="AlphaFoldDB" id="A0A413RIT2"/>
<sequence>MTDPRARAAANNAAWCDAVCRAAGLAPEADDGLWWSSARTPPGYPDAITLRPGIDAATLLARMDGSPGASVKDSFADLDLVTHGYTVLFDATWIGHPGSTRDPVRRWEPGRLDAATGTGEDVRVLETTDGVAGRVAFNLSAAEIGVSNVAVDDGDPADLWRDLPGLAHQSFGALPLVGYEIDPTAALAAGFSPIGPLRVWLRG</sequence>
<accession>A0A413RIT2</accession>
<gene>
    <name evidence="1" type="ORF">D1825_14955</name>
</gene>
<organism evidence="1 2">
    <name type="scientific">Cellulomonas rhizosphaerae</name>
    <dbReference type="NCBI Taxonomy" id="2293719"/>
    <lineage>
        <taxon>Bacteria</taxon>
        <taxon>Bacillati</taxon>
        <taxon>Actinomycetota</taxon>
        <taxon>Actinomycetes</taxon>
        <taxon>Micrococcales</taxon>
        <taxon>Cellulomonadaceae</taxon>
        <taxon>Cellulomonas</taxon>
    </lineage>
</organism>
<evidence type="ECO:0000313" key="2">
    <source>
        <dbReference type="Proteomes" id="UP000283374"/>
    </source>
</evidence>
<dbReference type="OrthoDB" id="153065at2"/>
<dbReference type="EMBL" id="QWKP01000216">
    <property type="protein sequence ID" value="RHA38213.1"/>
    <property type="molecule type" value="Genomic_DNA"/>
</dbReference>
<protein>
    <submittedName>
        <fullName evidence="1">Uncharacterized protein</fullName>
    </submittedName>
</protein>
<dbReference type="Proteomes" id="UP000283374">
    <property type="component" value="Unassembled WGS sequence"/>
</dbReference>
<keyword evidence="2" id="KW-1185">Reference proteome</keyword>
<dbReference type="RefSeq" id="WP_118768226.1">
    <property type="nucleotide sequence ID" value="NZ_QWKP01000216.1"/>
</dbReference>
<evidence type="ECO:0000313" key="1">
    <source>
        <dbReference type="EMBL" id="RHA38213.1"/>
    </source>
</evidence>
<reference evidence="1 2" key="1">
    <citation type="submission" date="2018-08" db="EMBL/GenBank/DDBJ databases">
        <title>Cellulomonas rhizosphaerae sp. nov., a novel actinomycete isolated from soil.</title>
        <authorList>
            <person name="Tian Y."/>
        </authorList>
    </citation>
    <scope>NUCLEOTIDE SEQUENCE [LARGE SCALE GENOMIC DNA]</scope>
    <source>
        <strain evidence="1 2">NEAU-TCZ24</strain>
    </source>
</reference>
<name>A0A413RIT2_9CELL</name>